<accession>A0ACB6Z8N4</accession>
<name>A0ACB6Z8N4_THEGA</name>
<sequence>MALHYQQCRNRPLCVTFEIHGIDSLQPFTDHQSWGIKSGISNFDHPLWERFESVQNSSRNRVRLSTFRRFSAQFPTFREKKSSVLNFLYRRSVLTSDQTAGRGISDPPHTRGNLSRLSRRRCCETTGNPQFSRPVVRVSPRRPHAGFHLDSPSWIICISSWPWLVHVHEPPLGH</sequence>
<reference evidence="1" key="2">
    <citation type="journal article" date="2020" name="Nat. Commun.">
        <title>Large-scale genome sequencing of mycorrhizal fungi provides insights into the early evolution of symbiotic traits.</title>
        <authorList>
            <person name="Miyauchi S."/>
            <person name="Kiss E."/>
            <person name="Kuo A."/>
            <person name="Drula E."/>
            <person name="Kohler A."/>
            <person name="Sanchez-Garcia M."/>
            <person name="Morin E."/>
            <person name="Andreopoulos B."/>
            <person name="Barry K.W."/>
            <person name="Bonito G."/>
            <person name="Buee M."/>
            <person name="Carver A."/>
            <person name="Chen C."/>
            <person name="Cichocki N."/>
            <person name="Clum A."/>
            <person name="Culley D."/>
            <person name="Crous P.W."/>
            <person name="Fauchery L."/>
            <person name="Girlanda M."/>
            <person name="Hayes R.D."/>
            <person name="Keri Z."/>
            <person name="LaButti K."/>
            <person name="Lipzen A."/>
            <person name="Lombard V."/>
            <person name="Magnuson J."/>
            <person name="Maillard F."/>
            <person name="Murat C."/>
            <person name="Nolan M."/>
            <person name="Ohm R.A."/>
            <person name="Pangilinan J."/>
            <person name="Pereira M.F."/>
            <person name="Perotto S."/>
            <person name="Peter M."/>
            <person name="Pfister S."/>
            <person name="Riley R."/>
            <person name="Sitrit Y."/>
            <person name="Stielow J.B."/>
            <person name="Szollosi G."/>
            <person name="Zifcakova L."/>
            <person name="Stursova M."/>
            <person name="Spatafora J.W."/>
            <person name="Tedersoo L."/>
            <person name="Vaario L.M."/>
            <person name="Yamada A."/>
            <person name="Yan M."/>
            <person name="Wang P."/>
            <person name="Xu J."/>
            <person name="Bruns T."/>
            <person name="Baldrian P."/>
            <person name="Vilgalys R."/>
            <person name="Dunand C."/>
            <person name="Henrissat B."/>
            <person name="Grigoriev I.V."/>
            <person name="Hibbett D."/>
            <person name="Nagy L.G."/>
            <person name="Martin F.M."/>
        </authorList>
    </citation>
    <scope>NUCLEOTIDE SEQUENCE</scope>
    <source>
        <strain evidence="1">P2</strain>
    </source>
</reference>
<dbReference type="EMBL" id="MU118068">
    <property type="protein sequence ID" value="KAF9646089.1"/>
    <property type="molecule type" value="Genomic_DNA"/>
</dbReference>
<gene>
    <name evidence="1" type="ORF">BDM02DRAFT_317644</name>
</gene>
<protein>
    <submittedName>
        <fullName evidence="1">Uncharacterized protein</fullName>
    </submittedName>
</protein>
<dbReference type="Proteomes" id="UP000886501">
    <property type="component" value="Unassembled WGS sequence"/>
</dbReference>
<reference evidence="1" key="1">
    <citation type="submission" date="2019-10" db="EMBL/GenBank/DDBJ databases">
        <authorList>
            <consortium name="DOE Joint Genome Institute"/>
            <person name="Kuo A."/>
            <person name="Miyauchi S."/>
            <person name="Kiss E."/>
            <person name="Drula E."/>
            <person name="Kohler A."/>
            <person name="Sanchez-Garcia M."/>
            <person name="Andreopoulos B."/>
            <person name="Barry K.W."/>
            <person name="Bonito G."/>
            <person name="Buee M."/>
            <person name="Carver A."/>
            <person name="Chen C."/>
            <person name="Cichocki N."/>
            <person name="Clum A."/>
            <person name="Culley D."/>
            <person name="Crous P.W."/>
            <person name="Fauchery L."/>
            <person name="Girlanda M."/>
            <person name="Hayes R."/>
            <person name="Keri Z."/>
            <person name="Labutti K."/>
            <person name="Lipzen A."/>
            <person name="Lombard V."/>
            <person name="Magnuson J."/>
            <person name="Maillard F."/>
            <person name="Morin E."/>
            <person name="Murat C."/>
            <person name="Nolan M."/>
            <person name="Ohm R."/>
            <person name="Pangilinan J."/>
            <person name="Pereira M."/>
            <person name="Perotto S."/>
            <person name="Peter M."/>
            <person name="Riley R."/>
            <person name="Sitrit Y."/>
            <person name="Stielow B."/>
            <person name="Szollosi G."/>
            <person name="Zifcakova L."/>
            <person name="Stursova M."/>
            <person name="Spatafora J.W."/>
            <person name="Tedersoo L."/>
            <person name="Vaario L.-M."/>
            <person name="Yamada A."/>
            <person name="Yan M."/>
            <person name="Wang P."/>
            <person name="Xu J."/>
            <person name="Bruns T."/>
            <person name="Baldrian P."/>
            <person name="Vilgalys R."/>
            <person name="Henrissat B."/>
            <person name="Grigoriev I.V."/>
            <person name="Hibbett D."/>
            <person name="Nagy L.G."/>
            <person name="Martin F.M."/>
        </authorList>
    </citation>
    <scope>NUCLEOTIDE SEQUENCE</scope>
    <source>
        <strain evidence="1">P2</strain>
    </source>
</reference>
<evidence type="ECO:0000313" key="2">
    <source>
        <dbReference type="Proteomes" id="UP000886501"/>
    </source>
</evidence>
<comment type="caution">
    <text evidence="1">The sequence shown here is derived from an EMBL/GenBank/DDBJ whole genome shotgun (WGS) entry which is preliminary data.</text>
</comment>
<keyword evidence="2" id="KW-1185">Reference proteome</keyword>
<evidence type="ECO:0000313" key="1">
    <source>
        <dbReference type="EMBL" id="KAF9646089.1"/>
    </source>
</evidence>
<organism evidence="1 2">
    <name type="scientific">Thelephora ganbajun</name>
    <name type="common">Ganba fungus</name>
    <dbReference type="NCBI Taxonomy" id="370292"/>
    <lineage>
        <taxon>Eukaryota</taxon>
        <taxon>Fungi</taxon>
        <taxon>Dikarya</taxon>
        <taxon>Basidiomycota</taxon>
        <taxon>Agaricomycotina</taxon>
        <taxon>Agaricomycetes</taxon>
        <taxon>Thelephorales</taxon>
        <taxon>Thelephoraceae</taxon>
        <taxon>Thelephora</taxon>
    </lineage>
</organism>
<proteinExistence type="predicted"/>